<dbReference type="PANTHER" id="PTHR14374">
    <property type="entry name" value="FOIE GRAS"/>
    <property type="match status" value="1"/>
</dbReference>
<dbReference type="Pfam" id="PF11817">
    <property type="entry name" value="Foie-gras_1"/>
    <property type="match status" value="1"/>
</dbReference>
<organism evidence="3 4">
    <name type="scientific">Canna indica</name>
    <name type="common">Indian-shot</name>
    <dbReference type="NCBI Taxonomy" id="4628"/>
    <lineage>
        <taxon>Eukaryota</taxon>
        <taxon>Viridiplantae</taxon>
        <taxon>Streptophyta</taxon>
        <taxon>Embryophyta</taxon>
        <taxon>Tracheophyta</taxon>
        <taxon>Spermatophyta</taxon>
        <taxon>Magnoliopsida</taxon>
        <taxon>Liliopsida</taxon>
        <taxon>Zingiberales</taxon>
        <taxon>Cannaceae</taxon>
        <taxon>Canna</taxon>
    </lineage>
</organism>
<feature type="domain" description="Trafficking protein particle complex subunit 11" evidence="2">
    <location>
        <begin position="254"/>
        <end position="525"/>
    </location>
</feature>
<dbReference type="EMBL" id="CP136890">
    <property type="protein sequence ID" value="WOK94149.1"/>
    <property type="molecule type" value="Genomic_DNA"/>
</dbReference>
<feature type="coiled-coil region" evidence="1">
    <location>
        <begin position="134"/>
        <end position="177"/>
    </location>
</feature>
<dbReference type="PANTHER" id="PTHR14374:SF0">
    <property type="entry name" value="TRAFFICKING PROTEIN PARTICLE COMPLEX SUBUNIT 11"/>
    <property type="match status" value="1"/>
</dbReference>
<evidence type="ECO:0000256" key="1">
    <source>
        <dbReference type="SAM" id="Coils"/>
    </source>
</evidence>
<dbReference type="AlphaFoldDB" id="A0AAQ3Q2T5"/>
<reference evidence="3 4" key="1">
    <citation type="submission" date="2023-10" db="EMBL/GenBank/DDBJ databases">
        <title>Chromosome-scale genome assembly provides insights into flower coloration mechanisms of Canna indica.</title>
        <authorList>
            <person name="Li C."/>
        </authorList>
    </citation>
    <scope>NUCLEOTIDE SEQUENCE [LARGE SCALE GENOMIC DNA]</scope>
    <source>
        <tissue evidence="3">Flower</tissue>
    </source>
</reference>
<sequence length="1180" mass="132137">MEDYPEELRTPPISLVSIVGCSELHQTISSFLHAEQPPINTLALPDFSKISVLARKQKDPLASPQPVAGILKRDWLLKHRTRVPSAVAALFRADYVSGDPAQWLQVCTDLENLKAVVHGRSIRLIVILVQTNENEEVNEDLKVALRKRAEVDSKYLIMFAQNDAAELRESLNRLANIFAELCNTYYREEGRRIRTRIEKRTFNSIELNIRYCFKVAVYAEFRRDWAEALRFYEEAYRALHEMIATSTRLPPVQRLVEIKAVAEQLYFKISTLLLHGGKVVEAIAWVNKHFASYKQDVGSPETSFLHWDWLSRQSLVFAELLETSSAFIPSNITSRFGTPESPLTEWEVQPAYYYQLAASYLREKRYCLDSSLSMTDSEFANSLGKVPESVLPSVFIGQSARLFEQGDTIEVLPLSDAEYINYAISEAQRFQDSYEIIALFRKAYESFNSLKAPRLACYCSNRMAKEYFIAEDFGEAKQLFDSVCSLYRQEGWVTLVWESLGYLQECSRRLGSAKDFIEYSLEMASLPIFSEGKIETPNSKKEYGPAGLPSLSRREAVQNEVFRFLRGDDMSLQTDGGTSLILIKEHPVRVDVDVVSPLRMVLLASVAFHDQSVKPGAPTMITLSLLSQLPCSVEVDQLDIEFNQPKCNFIIVNSIKDYSTTKDDQHARVETAPSLILPTNRWLRLTYEVKSDQSGKLECLSVTARVGKSFMICCQTESPASMEDLPFWKFEGRVETFPTKDPGLAFSGVKVIQVEEPEPQVDLILNAPSSALVGESFVVPLTVVPKGHEVYCGELKINLVDARGGGLLMSPRESESILSGNHHVELLSISGIGDEDESKDHFDNIKKIQQSFGVVSVPVLRIGETWSCRLAIKWHRPKSVMLYASLGYSPDSTEATSQRVNVHRSLQIEGKIPISISHSFMMPFRQEPLLLSKVKSLPGADQRVSLALDDTSILIVTAQNCCDVPLRMISMSIRNNGDEDSRVCSVQHVAGIPANDTLLVPGAEFKGVFSVTPKVNSPDLEVGSVCLNWKRDVKLGDVDDSGIVTEHKLPDVNVEQPPLVVSLECPHHAILGVPFLFYIRVRNHSNLLQEIKYSLGDSQSFVFSGPHDNVGFVLPKTEYVLSYKLVPLCSGAQQLPQATITSMRYSAALNPSVAAETIFVYPSEPEFIIGESKKETILAG</sequence>
<dbReference type="InterPro" id="IPR011990">
    <property type="entry name" value="TPR-like_helical_dom_sf"/>
</dbReference>
<keyword evidence="1" id="KW-0175">Coiled coil</keyword>
<dbReference type="Gene3D" id="1.25.40.10">
    <property type="entry name" value="Tetratricopeptide repeat domain"/>
    <property type="match status" value="1"/>
</dbReference>
<name>A0AAQ3Q2T5_9LILI</name>
<dbReference type="InterPro" id="IPR021773">
    <property type="entry name" value="TPC11"/>
</dbReference>
<evidence type="ECO:0000313" key="3">
    <source>
        <dbReference type="EMBL" id="WOK94149.1"/>
    </source>
</evidence>
<gene>
    <name evidence="3" type="ORF">Cni_G02851</name>
</gene>
<evidence type="ECO:0000259" key="2">
    <source>
        <dbReference type="Pfam" id="PF11817"/>
    </source>
</evidence>
<evidence type="ECO:0000313" key="4">
    <source>
        <dbReference type="Proteomes" id="UP001327560"/>
    </source>
</evidence>
<keyword evidence="4" id="KW-1185">Reference proteome</keyword>
<protein>
    <submittedName>
        <fullName evidence="3">Trafficking protein particle complex subunit 11 isoform X1</fullName>
    </submittedName>
</protein>
<proteinExistence type="predicted"/>
<dbReference type="Proteomes" id="UP001327560">
    <property type="component" value="Chromosome 1"/>
</dbReference>
<dbReference type="SUPFAM" id="SSF48452">
    <property type="entry name" value="TPR-like"/>
    <property type="match status" value="1"/>
</dbReference>
<accession>A0AAQ3Q2T5</accession>